<evidence type="ECO:0000256" key="1">
    <source>
        <dbReference type="ARBA" id="ARBA00022679"/>
    </source>
</evidence>
<feature type="domain" description="Carbohydrate kinase PfkB" evidence="3">
    <location>
        <begin position="1"/>
        <end position="176"/>
    </location>
</feature>
<protein>
    <submittedName>
        <fullName evidence="4">Sugar/nucleoside kinase (Ribokinase family)</fullName>
    </submittedName>
</protein>
<name>A0A4R7VDI8_9PSEU</name>
<dbReference type="GO" id="GO:0006796">
    <property type="term" value="P:phosphate-containing compound metabolic process"/>
    <property type="evidence" value="ECO:0007669"/>
    <property type="project" value="UniProtKB-ARBA"/>
</dbReference>
<dbReference type="Gene3D" id="3.40.1190.20">
    <property type="match status" value="1"/>
</dbReference>
<keyword evidence="2 4" id="KW-0418">Kinase</keyword>
<dbReference type="SUPFAM" id="SSF53613">
    <property type="entry name" value="Ribokinase-like"/>
    <property type="match status" value="1"/>
</dbReference>
<keyword evidence="5" id="KW-1185">Reference proteome</keyword>
<dbReference type="InterPro" id="IPR002139">
    <property type="entry name" value="Ribo/fructo_kinase"/>
</dbReference>
<evidence type="ECO:0000259" key="3">
    <source>
        <dbReference type="Pfam" id="PF00294"/>
    </source>
</evidence>
<keyword evidence="1" id="KW-0808">Transferase</keyword>
<dbReference type="PRINTS" id="PR00990">
    <property type="entry name" value="RIBOKINASE"/>
</dbReference>
<evidence type="ECO:0000313" key="4">
    <source>
        <dbReference type="EMBL" id="TDV47107.1"/>
    </source>
</evidence>
<evidence type="ECO:0000313" key="5">
    <source>
        <dbReference type="Proteomes" id="UP000294927"/>
    </source>
</evidence>
<dbReference type="GO" id="GO:0016301">
    <property type="term" value="F:kinase activity"/>
    <property type="evidence" value="ECO:0007669"/>
    <property type="project" value="UniProtKB-KW"/>
</dbReference>
<accession>A0A4R7VDI8</accession>
<comment type="caution">
    <text evidence="4">The sequence shown here is derived from an EMBL/GenBank/DDBJ whole genome shotgun (WGS) entry which is preliminary data.</text>
</comment>
<dbReference type="PANTHER" id="PTHR10584:SF167">
    <property type="entry name" value="PFKB DOMAIN PROTEIN"/>
    <property type="match status" value="1"/>
</dbReference>
<feature type="domain" description="Carbohydrate kinase PfkB" evidence="3">
    <location>
        <begin position="191"/>
        <end position="271"/>
    </location>
</feature>
<organism evidence="4 5">
    <name type="scientific">Actinophytocola oryzae</name>
    <dbReference type="NCBI Taxonomy" id="502181"/>
    <lineage>
        <taxon>Bacteria</taxon>
        <taxon>Bacillati</taxon>
        <taxon>Actinomycetota</taxon>
        <taxon>Actinomycetes</taxon>
        <taxon>Pseudonocardiales</taxon>
        <taxon>Pseudonocardiaceae</taxon>
    </lineage>
</organism>
<dbReference type="Proteomes" id="UP000294927">
    <property type="component" value="Unassembled WGS sequence"/>
</dbReference>
<dbReference type="InterPro" id="IPR011611">
    <property type="entry name" value="PfkB_dom"/>
</dbReference>
<dbReference type="InterPro" id="IPR029056">
    <property type="entry name" value="Ribokinase-like"/>
</dbReference>
<dbReference type="PANTHER" id="PTHR10584">
    <property type="entry name" value="SUGAR KINASE"/>
    <property type="match status" value="1"/>
</dbReference>
<sequence length="281" mass="28714">MTLVVAVGLCTVDLVQRVTALPAPGEKVQSLSVEVAAGGPAANAAVAVAALGGRARLSTVLGNHPLARLAAEDLSSCGVELTDALPDRADPPAVSAVSVRASDGERTVVSHNAAGVAAPPLVDLTSANALLLDGHHPALALHAARSARERGVPVVLDAGSWKPVLAELLQYVDVCACSSTFRSPSLLTNPVVIRTNGPDPVTWSTGEAQGRVAARRVRARDTTGAGDVWHGALALAVGRLGAVPTAAEVPALIRYANQAAAVRIQHEGARAWVKPMLSQMP</sequence>
<dbReference type="EMBL" id="SOCP01000010">
    <property type="protein sequence ID" value="TDV47107.1"/>
    <property type="molecule type" value="Genomic_DNA"/>
</dbReference>
<proteinExistence type="predicted"/>
<evidence type="ECO:0000256" key="2">
    <source>
        <dbReference type="ARBA" id="ARBA00022777"/>
    </source>
</evidence>
<reference evidence="4 5" key="1">
    <citation type="submission" date="2019-03" db="EMBL/GenBank/DDBJ databases">
        <title>Genomic Encyclopedia of Archaeal and Bacterial Type Strains, Phase II (KMG-II): from individual species to whole genera.</title>
        <authorList>
            <person name="Goeker M."/>
        </authorList>
    </citation>
    <scope>NUCLEOTIDE SEQUENCE [LARGE SCALE GENOMIC DNA]</scope>
    <source>
        <strain evidence="4 5">DSM 45499</strain>
    </source>
</reference>
<dbReference type="AlphaFoldDB" id="A0A4R7VDI8"/>
<dbReference type="Pfam" id="PF00294">
    <property type="entry name" value="PfkB"/>
    <property type="match status" value="2"/>
</dbReference>
<gene>
    <name evidence="4" type="ORF">CLV71_110291</name>
</gene>